<organism evidence="1 2">
    <name type="scientific">Anaerostipes rhamnosivorans</name>
    <dbReference type="NCBI Taxonomy" id="1229621"/>
    <lineage>
        <taxon>Bacteria</taxon>
        <taxon>Bacillati</taxon>
        <taxon>Bacillota</taxon>
        <taxon>Clostridia</taxon>
        <taxon>Lachnospirales</taxon>
        <taxon>Lachnospiraceae</taxon>
        <taxon>Anaerostipes</taxon>
    </lineage>
</organism>
<accession>A0A4P8IKT2</accession>
<proteinExistence type="predicted"/>
<dbReference type="AlphaFoldDB" id="A0A4P8IKT2"/>
<dbReference type="Proteomes" id="UP000298653">
    <property type="component" value="Chromosome"/>
</dbReference>
<evidence type="ECO:0000313" key="2">
    <source>
        <dbReference type="Proteomes" id="UP000298653"/>
    </source>
</evidence>
<dbReference type="EMBL" id="CP040058">
    <property type="protein sequence ID" value="QCP36634.1"/>
    <property type="molecule type" value="Genomic_DNA"/>
</dbReference>
<name>A0A4P8IKT2_9FIRM</name>
<keyword evidence="2" id="KW-1185">Reference proteome</keyword>
<evidence type="ECO:0000313" key="1">
    <source>
        <dbReference type="EMBL" id="QCP36634.1"/>
    </source>
</evidence>
<protein>
    <submittedName>
        <fullName evidence="1">Uncharacterized protein</fullName>
    </submittedName>
</protein>
<dbReference type="KEGG" id="arf:AR1Y2_3180"/>
<gene>
    <name evidence="1" type="ORF">AR1Y2_3180</name>
</gene>
<sequence>MDVDNMKSKDYNKQKIRNEMRCLGVTGFWNEHCRKIK</sequence>
<reference evidence="1 2" key="1">
    <citation type="submission" date="2019-05" db="EMBL/GenBank/DDBJ databases">
        <title>Complete genome sequencing of Anaerostipes rhamnosivorans.</title>
        <authorList>
            <person name="Bui T.P.N."/>
            <person name="de Vos W.M."/>
        </authorList>
    </citation>
    <scope>NUCLEOTIDE SEQUENCE [LARGE SCALE GENOMIC DNA]</scope>
    <source>
        <strain evidence="1 2">1y2</strain>
    </source>
</reference>